<dbReference type="PANTHER" id="PTHR33609:SF1">
    <property type="entry name" value="TRANSPOSASE"/>
    <property type="match status" value="1"/>
</dbReference>
<name>A0ABT3JKK8_9FLAO</name>
<protein>
    <submittedName>
        <fullName evidence="1">Transposase</fullName>
    </submittedName>
</protein>
<comment type="caution">
    <text evidence="1">The sequence shown here is derived from an EMBL/GenBank/DDBJ whole genome shotgun (WGS) entry which is preliminary data.</text>
</comment>
<evidence type="ECO:0000313" key="1">
    <source>
        <dbReference type="EMBL" id="MCW4451320.1"/>
    </source>
</evidence>
<proteinExistence type="predicted"/>
<dbReference type="SUPFAM" id="SSF46689">
    <property type="entry name" value="Homeodomain-like"/>
    <property type="match status" value="1"/>
</dbReference>
<dbReference type="InterPro" id="IPR002514">
    <property type="entry name" value="Transposase_8"/>
</dbReference>
<accession>A0ABT3JKK8</accession>
<keyword evidence="2" id="KW-1185">Reference proteome</keyword>
<dbReference type="Proteomes" id="UP001209107">
    <property type="component" value="Unassembled WGS sequence"/>
</dbReference>
<dbReference type="RefSeq" id="WP_265143517.1">
    <property type="nucleotide sequence ID" value="NZ_JAPCHZ010000001.1"/>
</dbReference>
<gene>
    <name evidence="1" type="ORF">OK344_03770</name>
</gene>
<dbReference type="EMBL" id="JAPCHZ010000001">
    <property type="protein sequence ID" value="MCW4451320.1"/>
    <property type="molecule type" value="Genomic_DNA"/>
</dbReference>
<organism evidence="1 2">
    <name type="scientific">Kaistella yananensis</name>
    <dbReference type="NCBI Taxonomy" id="2989820"/>
    <lineage>
        <taxon>Bacteria</taxon>
        <taxon>Pseudomonadati</taxon>
        <taxon>Bacteroidota</taxon>
        <taxon>Flavobacteriia</taxon>
        <taxon>Flavobacteriales</taxon>
        <taxon>Weeksellaceae</taxon>
        <taxon>Chryseobacterium group</taxon>
        <taxon>Kaistella</taxon>
    </lineage>
</organism>
<reference evidence="1 2" key="1">
    <citation type="submission" date="2022-10" db="EMBL/GenBank/DDBJ databases">
        <title>Kaistella sp. BT-6-1-3.</title>
        <authorList>
            <person name="Ai J."/>
            <person name="Deng Z."/>
        </authorList>
    </citation>
    <scope>NUCLEOTIDE SEQUENCE [LARGE SCALE GENOMIC DNA]</scope>
    <source>
        <strain evidence="1 2">BT6-1-3</strain>
    </source>
</reference>
<dbReference type="InterPro" id="IPR009057">
    <property type="entry name" value="Homeodomain-like_sf"/>
</dbReference>
<dbReference type="InterPro" id="IPR052546">
    <property type="entry name" value="Transposase_8_domain"/>
</dbReference>
<sequence>MKDSKFSGVQIIKVLSEQNQGKTVNEICREHGNSQPTFYKWNSKYGGLDVQQIAKNERTAKRYPSSWGSRLIRSGISSAKKLEIKSAEPSCRRVLLWKHAVHGNI</sequence>
<dbReference type="Pfam" id="PF01527">
    <property type="entry name" value="HTH_Tnp_1"/>
    <property type="match status" value="1"/>
</dbReference>
<dbReference type="PANTHER" id="PTHR33609">
    <property type="entry name" value="LOW CALCIUM RESPONSE LOCUS PROTEIN S"/>
    <property type="match status" value="1"/>
</dbReference>
<evidence type="ECO:0000313" key="2">
    <source>
        <dbReference type="Proteomes" id="UP001209107"/>
    </source>
</evidence>